<organism evidence="1 2">
    <name type="scientific">Monilinia fructicola</name>
    <name type="common">Brown rot fungus</name>
    <name type="synonym">Ciboria fructicola</name>
    <dbReference type="NCBI Taxonomy" id="38448"/>
    <lineage>
        <taxon>Eukaryota</taxon>
        <taxon>Fungi</taxon>
        <taxon>Dikarya</taxon>
        <taxon>Ascomycota</taxon>
        <taxon>Pezizomycotina</taxon>
        <taxon>Leotiomycetes</taxon>
        <taxon>Helotiales</taxon>
        <taxon>Sclerotiniaceae</taxon>
        <taxon>Monilinia</taxon>
    </lineage>
</organism>
<reference evidence="1 2" key="1">
    <citation type="submission" date="2019-06" db="EMBL/GenBank/DDBJ databases">
        <title>Genome Sequence of the Brown Rot Fungal Pathogen Monilinia fructicola.</title>
        <authorList>
            <person name="De Miccolis Angelini R.M."/>
            <person name="Landi L."/>
            <person name="Abate D."/>
            <person name="Pollastro S."/>
            <person name="Romanazzi G."/>
            <person name="Faretra F."/>
        </authorList>
    </citation>
    <scope>NUCLEOTIDE SEQUENCE [LARGE SCALE GENOMIC DNA]</scope>
    <source>
        <strain evidence="1 2">Mfrc123</strain>
    </source>
</reference>
<comment type="caution">
    <text evidence="1">The sequence shown here is derived from an EMBL/GenBank/DDBJ whole genome shotgun (WGS) entry which is preliminary data.</text>
</comment>
<dbReference type="Proteomes" id="UP000322873">
    <property type="component" value="Unassembled WGS sequence"/>
</dbReference>
<name>A0A5M9K831_MONFR</name>
<sequence>MEYKFSRSESLNESKWLLEDLLVAVGVAEEKAREDKKTGCSFSLGLLQIDFNSAFYESFLAPRNIYLIVGIRV</sequence>
<protein>
    <submittedName>
        <fullName evidence="1">Uncharacterized protein</fullName>
    </submittedName>
</protein>
<evidence type="ECO:0000313" key="1">
    <source>
        <dbReference type="EMBL" id="KAA8576232.1"/>
    </source>
</evidence>
<accession>A0A5M9K831</accession>
<dbReference type="AlphaFoldDB" id="A0A5M9K831"/>
<gene>
    <name evidence="1" type="ORF">EYC84_006383</name>
</gene>
<dbReference type="EMBL" id="VICG01000001">
    <property type="protein sequence ID" value="KAA8576232.1"/>
    <property type="molecule type" value="Genomic_DNA"/>
</dbReference>
<proteinExistence type="predicted"/>
<keyword evidence="2" id="KW-1185">Reference proteome</keyword>
<evidence type="ECO:0000313" key="2">
    <source>
        <dbReference type="Proteomes" id="UP000322873"/>
    </source>
</evidence>